<dbReference type="SMART" id="SM00220">
    <property type="entry name" value="S_TKc"/>
    <property type="match status" value="1"/>
</dbReference>
<feature type="domain" description="Protein kinase" evidence="1">
    <location>
        <begin position="1"/>
        <end position="253"/>
    </location>
</feature>
<evidence type="ECO:0000313" key="2">
    <source>
        <dbReference type="EMBL" id="CAI2165778.1"/>
    </source>
</evidence>
<dbReference type="Proteomes" id="UP001153678">
    <property type="component" value="Unassembled WGS sequence"/>
</dbReference>
<comment type="caution">
    <text evidence="2">The sequence shown here is derived from an EMBL/GenBank/DDBJ whole genome shotgun (WGS) entry which is preliminary data.</text>
</comment>
<dbReference type="InterPro" id="IPR011009">
    <property type="entry name" value="Kinase-like_dom_sf"/>
</dbReference>
<dbReference type="Pfam" id="PF07714">
    <property type="entry name" value="PK_Tyr_Ser-Thr"/>
    <property type="match status" value="1"/>
</dbReference>
<proteinExistence type="predicted"/>
<dbReference type="InterPro" id="IPR001245">
    <property type="entry name" value="Ser-Thr/Tyr_kinase_cat_dom"/>
</dbReference>
<sequence>GNMLQDKEYSYISDFGLTRPADKPYSNDKIYDFGIIMAKLSIRNPLFYDKKHNASLTLNICNGLLPEFGKGTPEFYKELAYRCINANPNERPTSKDLREILRFWFESTDLYWIIRIGSKLFGDSKLQFINLTDLQNLGYCHKDFHSRNILQDEVVTYVSDFGLLGSTDKQGSKYKISSDIYSFGVIMAELSTGNPPFYDRKHVSLALDICNGLRPEFGKGTPEFYKELAYRCMNANPNQRPTADELISILEFWDNSIRYDEPRENKRVQVIEIFDVPEAI</sequence>
<organism evidence="2 3">
    <name type="scientific">Funneliformis geosporum</name>
    <dbReference type="NCBI Taxonomy" id="1117311"/>
    <lineage>
        <taxon>Eukaryota</taxon>
        <taxon>Fungi</taxon>
        <taxon>Fungi incertae sedis</taxon>
        <taxon>Mucoromycota</taxon>
        <taxon>Glomeromycotina</taxon>
        <taxon>Glomeromycetes</taxon>
        <taxon>Glomerales</taxon>
        <taxon>Glomeraceae</taxon>
        <taxon>Funneliformis</taxon>
    </lineage>
</organism>
<evidence type="ECO:0000259" key="1">
    <source>
        <dbReference type="PROSITE" id="PS50011"/>
    </source>
</evidence>
<dbReference type="GO" id="GO:0005524">
    <property type="term" value="F:ATP binding"/>
    <property type="evidence" value="ECO:0007669"/>
    <property type="project" value="InterPro"/>
</dbReference>
<dbReference type="EMBL" id="CAMKVN010000248">
    <property type="protein sequence ID" value="CAI2165778.1"/>
    <property type="molecule type" value="Genomic_DNA"/>
</dbReference>
<dbReference type="OrthoDB" id="193416at2759"/>
<dbReference type="GO" id="GO:0004674">
    <property type="term" value="F:protein serine/threonine kinase activity"/>
    <property type="evidence" value="ECO:0007669"/>
    <property type="project" value="TreeGrafter"/>
</dbReference>
<dbReference type="PROSITE" id="PS50011">
    <property type="entry name" value="PROTEIN_KINASE_DOM"/>
    <property type="match status" value="1"/>
</dbReference>
<name>A0A9W4WMV7_9GLOM</name>
<reference evidence="2" key="1">
    <citation type="submission" date="2022-08" db="EMBL/GenBank/DDBJ databases">
        <authorList>
            <person name="Kallberg Y."/>
            <person name="Tangrot J."/>
            <person name="Rosling A."/>
        </authorList>
    </citation>
    <scope>NUCLEOTIDE SEQUENCE</scope>
    <source>
        <strain evidence="2">Wild A</strain>
    </source>
</reference>
<feature type="non-terminal residue" evidence="2">
    <location>
        <position position="280"/>
    </location>
</feature>
<keyword evidence="3" id="KW-1185">Reference proteome</keyword>
<dbReference type="Gene3D" id="1.10.510.10">
    <property type="entry name" value="Transferase(Phosphotransferase) domain 1"/>
    <property type="match status" value="2"/>
</dbReference>
<gene>
    <name evidence="2" type="ORF">FWILDA_LOCUS2240</name>
</gene>
<dbReference type="InterPro" id="IPR000719">
    <property type="entry name" value="Prot_kinase_dom"/>
</dbReference>
<evidence type="ECO:0000313" key="3">
    <source>
        <dbReference type="Proteomes" id="UP001153678"/>
    </source>
</evidence>
<dbReference type="PANTHER" id="PTHR44329">
    <property type="entry name" value="SERINE/THREONINE-PROTEIN KINASE TNNI3K-RELATED"/>
    <property type="match status" value="1"/>
</dbReference>
<dbReference type="AlphaFoldDB" id="A0A9W4WMV7"/>
<accession>A0A9W4WMV7</accession>
<dbReference type="SUPFAM" id="SSF56112">
    <property type="entry name" value="Protein kinase-like (PK-like)"/>
    <property type="match status" value="2"/>
</dbReference>
<dbReference type="InterPro" id="IPR051681">
    <property type="entry name" value="Ser/Thr_Kinases-Pseudokinases"/>
</dbReference>
<protein>
    <submittedName>
        <fullName evidence="2">8557_t:CDS:1</fullName>
    </submittedName>
</protein>